<comment type="caution">
    <text evidence="4">The sequence shown here is derived from an EMBL/GenBank/DDBJ whole genome shotgun (WGS) entry which is preliminary data.</text>
</comment>
<keyword evidence="5" id="KW-1185">Reference proteome</keyword>
<dbReference type="InterPro" id="IPR022655">
    <property type="entry name" value="DUF1553"/>
</dbReference>
<evidence type="ECO:0000313" key="5">
    <source>
        <dbReference type="Proteomes" id="UP001596052"/>
    </source>
</evidence>
<dbReference type="RefSeq" id="WP_377171124.1">
    <property type="nucleotide sequence ID" value="NZ_JBHSMQ010000011.1"/>
</dbReference>
<dbReference type="EMBL" id="JBHSMQ010000011">
    <property type="protein sequence ID" value="MFC5457619.1"/>
    <property type="molecule type" value="Genomic_DNA"/>
</dbReference>
<evidence type="ECO:0000313" key="4">
    <source>
        <dbReference type="EMBL" id="MFC5457619.1"/>
    </source>
</evidence>
<dbReference type="InterPro" id="IPR011444">
    <property type="entry name" value="DUF1549"/>
</dbReference>
<reference evidence="5" key="1">
    <citation type="journal article" date="2019" name="Int. J. Syst. Evol. Microbiol.">
        <title>The Global Catalogue of Microorganisms (GCM) 10K type strain sequencing project: providing services to taxonomists for standard genome sequencing and annotation.</title>
        <authorList>
            <consortium name="The Broad Institute Genomics Platform"/>
            <consortium name="The Broad Institute Genome Sequencing Center for Infectious Disease"/>
            <person name="Wu L."/>
            <person name="Ma J."/>
        </authorList>
    </citation>
    <scope>NUCLEOTIDE SEQUENCE [LARGE SCALE GENOMIC DNA]</scope>
    <source>
        <strain evidence="5">CGMCC 4.1469</strain>
    </source>
</reference>
<dbReference type="Proteomes" id="UP001596052">
    <property type="component" value="Unassembled WGS sequence"/>
</dbReference>
<dbReference type="Pfam" id="PF07583">
    <property type="entry name" value="PSCyt2"/>
    <property type="match status" value="1"/>
</dbReference>
<feature type="domain" description="DUF1549" evidence="2">
    <location>
        <begin position="36"/>
        <end position="228"/>
    </location>
</feature>
<sequence>MLRVFVQFVVLMVSGSVSAAEHWSFQPLRPTAGGSIDEFVKRKLVEKGLKPSPRADERTLIRRASFDLTGLPPAGEHEGDFSQYVDRLLASPQYGEQWARHWLDVARYSDMKGYDYAREEKRWVHATAYRDWVVRSLNDDMPYDRFLLLQMAADQVAPAGSADLAAMGFLTLGRRFLGVSHDIIDDRIDVVTRGTLGLTVACARCHDHKFDPIPTRDYYALYGVFQSCAEAVVPCAKGEDAKLTELVKKNQDLMTKRREEQMARTRARVKDYQKALTELEKYPEQGFDQIIDEKDLNPFIVHRWKAWVEAHPGVELTDEVLKRPDSPAYVPDEHITNNEMYFPTGVITELWKSQGEVDRYLLNNRTAPEHATVLVDRALPSTPRVLLRGNPLTKGDAVPRQFLSLFGKQQPFTQGSGRLELAKAIIDPRNPLTARVMVNRIWQHHFGRGLVSTPSDFGKQGTEPSHPELLDWLAQRFIDSGWSIKAMHRLIMMSETYQQSSGGGAVDPAHPDPDNRLLWRMNPHRLSFEEARDAWLTAAGRLSLEVGGAPLPLFAADNQRRTLYTLVDRENVPAVMRTFDFANPDLSIPQRTETTVPQQALFGMNHPFVVQQAKALLGRADVKGADAAGRVRRIYGHLFQRAPRADEMEQALRFVQEDEPRVIVQADHSKAWQYGVGEWDESTGRVKEFKPLPHFTGSAWQGDEAWPNAKLGWAQLTATGGHPGNDRKHAVVRRWTAPADGTYAVKSTLVHEPAPGDGIRSFISHSEQGRLHAGRLHQGKAELNFDTLAFKAGETLDFVVDIGEVLNSDQFLWSMRIQQSGNVGAGGDDAPAQTWDAEKDFAAQPRSQLNNWEQLVQVLMLANEFMFVD</sequence>
<name>A0ABW0KW79_9BACT</name>
<gene>
    <name evidence="4" type="ORF">ACFQDI_22310</name>
</gene>
<evidence type="ECO:0000259" key="3">
    <source>
        <dbReference type="Pfam" id="PF07587"/>
    </source>
</evidence>
<accession>A0ABW0KW79</accession>
<feature type="domain" description="DUF1553" evidence="3">
    <location>
        <begin position="417"/>
        <end position="654"/>
    </location>
</feature>
<dbReference type="Pfam" id="PF07587">
    <property type="entry name" value="PSD1"/>
    <property type="match status" value="1"/>
</dbReference>
<proteinExistence type="predicted"/>
<evidence type="ECO:0000256" key="1">
    <source>
        <dbReference type="SAM" id="SignalP"/>
    </source>
</evidence>
<protein>
    <submittedName>
        <fullName evidence="4">DUF1549 and DUF1553 domain-containing protein</fullName>
    </submittedName>
</protein>
<feature type="chain" id="PRO_5045614055" evidence="1">
    <location>
        <begin position="20"/>
        <end position="869"/>
    </location>
</feature>
<keyword evidence="1" id="KW-0732">Signal</keyword>
<evidence type="ECO:0000259" key="2">
    <source>
        <dbReference type="Pfam" id="PF07583"/>
    </source>
</evidence>
<dbReference type="PANTHER" id="PTHR35889:SF3">
    <property type="entry name" value="F-BOX DOMAIN-CONTAINING PROTEIN"/>
    <property type="match status" value="1"/>
</dbReference>
<organism evidence="4 5">
    <name type="scientific">Prosthecobacter fluviatilis</name>
    <dbReference type="NCBI Taxonomy" id="445931"/>
    <lineage>
        <taxon>Bacteria</taxon>
        <taxon>Pseudomonadati</taxon>
        <taxon>Verrucomicrobiota</taxon>
        <taxon>Verrucomicrobiia</taxon>
        <taxon>Verrucomicrobiales</taxon>
        <taxon>Verrucomicrobiaceae</taxon>
        <taxon>Prosthecobacter</taxon>
    </lineage>
</organism>
<feature type="signal peptide" evidence="1">
    <location>
        <begin position="1"/>
        <end position="19"/>
    </location>
</feature>
<dbReference type="PANTHER" id="PTHR35889">
    <property type="entry name" value="CYCLOINULO-OLIGOSACCHARIDE FRUCTANOTRANSFERASE-RELATED"/>
    <property type="match status" value="1"/>
</dbReference>